<dbReference type="InterPro" id="IPR022657">
    <property type="entry name" value="De-COase2_CS"/>
</dbReference>
<dbReference type="HAMAP" id="MF_02120">
    <property type="entry name" value="LysA"/>
    <property type="match status" value="1"/>
</dbReference>
<comment type="caution">
    <text evidence="10">The sequence shown here is derived from an EMBL/GenBank/DDBJ whole genome shotgun (WGS) entry which is preliminary data.</text>
</comment>
<feature type="binding site" evidence="5">
    <location>
        <position position="276"/>
    </location>
    <ligand>
        <name>substrate</name>
    </ligand>
</feature>
<feature type="binding site" evidence="5">
    <location>
        <position position="316"/>
    </location>
    <ligand>
        <name>substrate</name>
    </ligand>
</feature>
<feature type="binding site" evidence="5">
    <location>
        <position position="343"/>
    </location>
    <ligand>
        <name>substrate</name>
    </ligand>
</feature>
<evidence type="ECO:0000259" key="8">
    <source>
        <dbReference type="Pfam" id="PF00278"/>
    </source>
</evidence>
<comment type="cofactor">
    <cofactor evidence="1 5 7">
        <name>pyridoxal 5'-phosphate</name>
        <dbReference type="ChEBI" id="CHEBI:597326"/>
    </cofactor>
</comment>
<dbReference type="InterPro" id="IPR009006">
    <property type="entry name" value="Ala_racemase/Decarboxylase_C"/>
</dbReference>
<feature type="binding site" evidence="5">
    <location>
        <begin position="273"/>
        <end position="276"/>
    </location>
    <ligand>
        <name>pyridoxal 5'-phosphate</name>
        <dbReference type="ChEBI" id="CHEBI:597326"/>
    </ligand>
</feature>
<dbReference type="Gene3D" id="2.40.37.10">
    <property type="entry name" value="Lyase, Ornithine Decarboxylase, Chain A, domain 1"/>
    <property type="match status" value="1"/>
</dbReference>
<dbReference type="EMBL" id="JAVCAP010000001">
    <property type="protein sequence ID" value="MDP8566399.1"/>
    <property type="molecule type" value="Genomic_DNA"/>
</dbReference>
<evidence type="ECO:0000313" key="10">
    <source>
        <dbReference type="EMBL" id="MDP8566399.1"/>
    </source>
</evidence>
<feature type="modified residue" description="N6-(pyridoxal phosphate)lysine" evidence="5">
    <location>
        <position position="60"/>
    </location>
</feature>
<dbReference type="PANTHER" id="PTHR43727:SF2">
    <property type="entry name" value="GROUP IV DECARBOXYLASE"/>
    <property type="match status" value="1"/>
</dbReference>
<evidence type="ECO:0000256" key="7">
    <source>
        <dbReference type="RuleBase" id="RU003738"/>
    </source>
</evidence>
<evidence type="ECO:0000256" key="6">
    <source>
        <dbReference type="NCBIfam" id="TIGR01048"/>
    </source>
</evidence>
<dbReference type="InterPro" id="IPR022643">
    <property type="entry name" value="De-COase2_C"/>
</dbReference>
<organism evidence="10 11">
    <name type="scientific">Methylophilus aquaticus</name>
    <dbReference type="NCBI Taxonomy" id="1971610"/>
    <lineage>
        <taxon>Bacteria</taxon>
        <taxon>Pseudomonadati</taxon>
        <taxon>Pseudomonadota</taxon>
        <taxon>Betaproteobacteria</taxon>
        <taxon>Nitrosomonadales</taxon>
        <taxon>Methylophilaceae</taxon>
        <taxon>Methylophilus</taxon>
    </lineage>
</organism>
<dbReference type="InterPro" id="IPR000183">
    <property type="entry name" value="Orn/DAP/Arg_de-COase"/>
</dbReference>
<evidence type="ECO:0000256" key="4">
    <source>
        <dbReference type="ARBA" id="ARBA00023239"/>
    </source>
</evidence>
<comment type="function">
    <text evidence="5">Specifically catalyzes the decarboxylation of meso-diaminopimelate (meso-DAP) to L-lysine.</text>
</comment>
<dbReference type="PRINTS" id="PR01181">
    <property type="entry name" value="DAPDCRBXLASE"/>
</dbReference>
<keyword evidence="5" id="KW-0028">Amino-acid biosynthesis</keyword>
<dbReference type="GO" id="GO:0008836">
    <property type="term" value="F:diaminopimelate decarboxylase activity"/>
    <property type="evidence" value="ECO:0007669"/>
    <property type="project" value="UniProtKB-EC"/>
</dbReference>
<dbReference type="PRINTS" id="PR01179">
    <property type="entry name" value="ODADCRBXLASE"/>
</dbReference>
<keyword evidence="4 5" id="KW-0456">Lyase</keyword>
<dbReference type="SUPFAM" id="SSF51419">
    <property type="entry name" value="PLP-binding barrel"/>
    <property type="match status" value="1"/>
</dbReference>
<accession>A0ABT9JPB5</accession>
<comment type="similarity">
    <text evidence="5">Belongs to the Orn/Lys/Arg decarboxylase class-II family. LysA subfamily.</text>
</comment>
<comment type="pathway">
    <text evidence="5 7">Amino-acid biosynthesis; L-lysine biosynthesis via DAP pathway; L-lysine from DL-2,6-diaminopimelate: step 1/1.</text>
</comment>
<comment type="catalytic activity">
    <reaction evidence="5 7">
        <text>meso-2,6-diaminopimelate + H(+) = L-lysine + CO2</text>
        <dbReference type="Rhea" id="RHEA:15101"/>
        <dbReference type="ChEBI" id="CHEBI:15378"/>
        <dbReference type="ChEBI" id="CHEBI:16526"/>
        <dbReference type="ChEBI" id="CHEBI:32551"/>
        <dbReference type="ChEBI" id="CHEBI:57791"/>
        <dbReference type="EC" id="4.1.1.20"/>
    </reaction>
</comment>
<dbReference type="RefSeq" id="WP_306388105.1">
    <property type="nucleotide sequence ID" value="NZ_JAVCAP010000001.1"/>
</dbReference>
<evidence type="ECO:0000256" key="3">
    <source>
        <dbReference type="ARBA" id="ARBA00022898"/>
    </source>
</evidence>
<reference evidence="11" key="1">
    <citation type="journal article" date="2019" name="Int. J. Syst. Evol. Microbiol.">
        <title>The Global Catalogue of Microorganisms (GCM) 10K type strain sequencing project: providing services to taxonomists for standard genome sequencing and annotation.</title>
        <authorList>
            <consortium name="The Broad Institute Genomics Platform"/>
            <consortium name="The Broad Institute Genome Sequencing Center for Infectious Disease"/>
            <person name="Wu L."/>
            <person name="Ma J."/>
        </authorList>
    </citation>
    <scope>NUCLEOTIDE SEQUENCE [LARGE SCALE GENOMIC DNA]</scope>
    <source>
        <strain evidence="11">VKM B-3159</strain>
    </source>
</reference>
<dbReference type="Gene3D" id="3.20.20.10">
    <property type="entry name" value="Alanine racemase"/>
    <property type="match status" value="1"/>
</dbReference>
<keyword evidence="5 7" id="KW-0457">Lysine biosynthesis</keyword>
<feature type="binding site" evidence="5">
    <location>
        <position position="312"/>
    </location>
    <ligand>
        <name>substrate</name>
    </ligand>
</feature>
<dbReference type="Pfam" id="PF02784">
    <property type="entry name" value="Orn_Arg_deC_N"/>
    <property type="match status" value="1"/>
</dbReference>
<dbReference type="SUPFAM" id="SSF50621">
    <property type="entry name" value="Alanine racemase C-terminal domain-like"/>
    <property type="match status" value="1"/>
</dbReference>
<keyword evidence="3 5" id="KW-0663">Pyridoxal phosphate</keyword>
<feature type="domain" description="Orn/DAP/Arg decarboxylase 2 C-terminal" evidence="8">
    <location>
        <begin position="30"/>
        <end position="368"/>
    </location>
</feature>
<dbReference type="CDD" id="cd06828">
    <property type="entry name" value="PLPDE_III_DapDC"/>
    <property type="match status" value="1"/>
</dbReference>
<dbReference type="Pfam" id="PF00278">
    <property type="entry name" value="Orn_DAP_Arg_deC"/>
    <property type="match status" value="1"/>
</dbReference>
<name>A0ABT9JPB5_9PROT</name>
<dbReference type="InterPro" id="IPR029066">
    <property type="entry name" value="PLP-binding_barrel"/>
</dbReference>
<feature type="binding site" evidence="5">
    <location>
        <position position="239"/>
    </location>
    <ligand>
        <name>pyridoxal 5'-phosphate</name>
        <dbReference type="ChEBI" id="CHEBI:597326"/>
    </ligand>
</feature>
<evidence type="ECO:0000313" key="11">
    <source>
        <dbReference type="Proteomes" id="UP001225906"/>
    </source>
</evidence>
<dbReference type="PANTHER" id="PTHR43727">
    <property type="entry name" value="DIAMINOPIMELATE DECARBOXYLASE"/>
    <property type="match status" value="1"/>
</dbReference>
<dbReference type="PROSITE" id="PS00879">
    <property type="entry name" value="ODR_DC_2_2"/>
    <property type="match status" value="1"/>
</dbReference>
<evidence type="ECO:0000256" key="5">
    <source>
        <dbReference type="HAMAP-Rule" id="MF_02120"/>
    </source>
</evidence>
<dbReference type="Proteomes" id="UP001225906">
    <property type="component" value="Unassembled WGS sequence"/>
</dbReference>
<feature type="binding site" evidence="5">
    <location>
        <position position="370"/>
    </location>
    <ligand>
        <name>pyridoxal 5'-phosphate</name>
        <dbReference type="ChEBI" id="CHEBI:597326"/>
    </ligand>
</feature>
<dbReference type="NCBIfam" id="TIGR01048">
    <property type="entry name" value="lysA"/>
    <property type="match status" value="1"/>
</dbReference>
<sequence length="414" mass="44469">MTAFPTLNGLLHTENVALADIARTYQTPTYVYSRQALTTAFEQFQSGLTGHDHLICFAVKANPSLAILNLFARLGAGFDIVSGGELARVLAAGGDPQKVVFSGVGKSHAEIHAALEAGIFCFNVESTNELQRIQQVAADMGKIAPVSLRVNPNVDAKTHPYISTGLKNNKFGVAFEDAHGLYKQAAQMPNIAVHGVDCHIGSQITELSPFLDALDKVLGLVDALATENIHIQHIDVGGGVGITYSDETPPDFKAYTAAIMQKLAGRQVKVLFEPGRALVGNAGVLLTKVEYLKPGETKNFAIVDAAMNDLMRPALYDAYHRISTIAPSAAPVQTYEVVGPVCESGDFLGHDRDLAIAEGDYLAIHSAGAYGMSMASNYNTRGRAAEVLVDGEQTHLIREREQIADLFKLERLLP</sequence>
<dbReference type="InterPro" id="IPR022644">
    <property type="entry name" value="De-COase2_N"/>
</dbReference>
<evidence type="ECO:0000256" key="2">
    <source>
        <dbReference type="ARBA" id="ARBA00022793"/>
    </source>
</evidence>
<evidence type="ECO:0000256" key="1">
    <source>
        <dbReference type="ARBA" id="ARBA00001933"/>
    </source>
</evidence>
<keyword evidence="2 5" id="KW-0210">Decarboxylase</keyword>
<feature type="binding site" evidence="5">
    <location>
        <position position="370"/>
    </location>
    <ligand>
        <name>substrate</name>
    </ligand>
</feature>
<proteinExistence type="inferred from homology"/>
<feature type="domain" description="Orn/DAP/Arg decarboxylase 2 N-terminal" evidence="9">
    <location>
        <begin position="37"/>
        <end position="279"/>
    </location>
</feature>
<comment type="subunit">
    <text evidence="5">Homodimer.</text>
</comment>
<protein>
    <recommendedName>
        <fullName evidence="5 6">Diaminopimelate decarboxylase</fullName>
        <shortName evidence="5">DAP decarboxylase</shortName>
        <shortName evidence="5">DAPDC</shortName>
        <ecNumber evidence="5 6">4.1.1.20</ecNumber>
    </recommendedName>
</protein>
<dbReference type="EC" id="4.1.1.20" evidence="5 6"/>
<keyword evidence="11" id="KW-1185">Reference proteome</keyword>
<gene>
    <name evidence="5 10" type="primary">lysA</name>
    <name evidence="10" type="ORF">Q9291_00930</name>
</gene>
<dbReference type="InterPro" id="IPR002986">
    <property type="entry name" value="DAP_deCOOHase_LysA"/>
</dbReference>
<evidence type="ECO:0000259" key="9">
    <source>
        <dbReference type="Pfam" id="PF02784"/>
    </source>
</evidence>